<evidence type="ECO:0000313" key="3">
    <source>
        <dbReference type="EMBL" id="MDO1446571.1"/>
    </source>
</evidence>
<dbReference type="PROSITE" id="PS51318">
    <property type="entry name" value="TAT"/>
    <property type="match status" value="1"/>
</dbReference>
<dbReference type="InterPro" id="IPR006311">
    <property type="entry name" value="TAT_signal"/>
</dbReference>
<dbReference type="EMBL" id="JAUKPO010000004">
    <property type="protein sequence ID" value="MDO1446571.1"/>
    <property type="molecule type" value="Genomic_DNA"/>
</dbReference>
<dbReference type="InterPro" id="IPR050345">
    <property type="entry name" value="Aliph_Amidase/BUP"/>
</dbReference>
<gene>
    <name evidence="3" type="ORF">Q0590_09940</name>
</gene>
<keyword evidence="4" id="KW-1185">Reference proteome</keyword>
<dbReference type="PANTHER" id="PTHR43674">
    <property type="entry name" value="NITRILASE C965.09-RELATED"/>
    <property type="match status" value="1"/>
</dbReference>
<dbReference type="SUPFAM" id="SSF56317">
    <property type="entry name" value="Carbon-nitrogen hydrolase"/>
    <property type="match status" value="1"/>
</dbReference>
<dbReference type="PANTHER" id="PTHR43674:SF16">
    <property type="entry name" value="CARBON-NITROGEN FAMILY, PUTATIVE (AFU_ORTHOLOGUE AFUA_5G02350)-RELATED"/>
    <property type="match status" value="1"/>
</dbReference>
<dbReference type="InterPro" id="IPR003010">
    <property type="entry name" value="C-N_Hydrolase"/>
</dbReference>
<dbReference type="InterPro" id="IPR019546">
    <property type="entry name" value="TAT_signal_bac_arc"/>
</dbReference>
<name>A0ABT8R390_9BACT</name>
<dbReference type="Gene3D" id="3.60.110.10">
    <property type="entry name" value="Carbon-nitrogen hydrolase"/>
    <property type="match status" value="1"/>
</dbReference>
<evidence type="ECO:0000313" key="4">
    <source>
        <dbReference type="Proteomes" id="UP001168528"/>
    </source>
</evidence>
<comment type="caution">
    <text evidence="3">The sequence shown here is derived from an EMBL/GenBank/DDBJ whole genome shotgun (WGS) entry which is preliminary data.</text>
</comment>
<feature type="domain" description="CN hydrolase" evidence="2">
    <location>
        <begin position="45"/>
        <end position="268"/>
    </location>
</feature>
<protein>
    <submittedName>
        <fullName evidence="3">Nitrilase-related carbon-nitrogen hydrolase</fullName>
    </submittedName>
</protein>
<evidence type="ECO:0000256" key="1">
    <source>
        <dbReference type="ARBA" id="ARBA00022801"/>
    </source>
</evidence>
<dbReference type="NCBIfam" id="TIGR01409">
    <property type="entry name" value="TAT_signal_seq"/>
    <property type="match status" value="1"/>
</dbReference>
<dbReference type="GO" id="GO:0016787">
    <property type="term" value="F:hydrolase activity"/>
    <property type="evidence" value="ECO:0007669"/>
    <property type="project" value="UniProtKB-KW"/>
</dbReference>
<proteinExistence type="predicted"/>
<dbReference type="PROSITE" id="PS50263">
    <property type="entry name" value="CN_HYDROLASE"/>
    <property type="match status" value="1"/>
</dbReference>
<dbReference type="InterPro" id="IPR036526">
    <property type="entry name" value="C-N_Hydrolase_sf"/>
</dbReference>
<sequence length="342" mass="37866">MKEHLSRRRFIQYSSLGAATLGTGLTHPNPSAEPAEIQRLPREVWIGTVSLTGLSAADSQGMVEKALHVMQALVPFKPDIICLPESFAFTNIQQPFSVPKVAEKIPGPIATPFLNFAKTHRCYVICPTYSLHKGSIYIAAVLIDRTGNVVGEYHKCRPTDGEIASGVRPGSLDPPLFETDFGKIGIQICFDIKWEEGWQSLKEKGAEIIFWPSAYGGGREVNSRAWRHQVYVVSSTQKGTAKICDVTGDVLAQTGSWQPNWTCGSVNLEKAFILTWPAVSYFGKIQQTYGRKIKLTTFDEEEWTILESLDAGVNVADVLKEFNLQPQHQVLKTVAAIQSKSR</sequence>
<dbReference type="CDD" id="cd07197">
    <property type="entry name" value="nitrilase"/>
    <property type="match status" value="1"/>
</dbReference>
<dbReference type="Pfam" id="PF00795">
    <property type="entry name" value="CN_hydrolase"/>
    <property type="match status" value="1"/>
</dbReference>
<reference evidence="3" key="1">
    <citation type="submission" date="2023-07" db="EMBL/GenBank/DDBJ databases">
        <title>The genome sequence of Rhodocytophaga aerolata KACC 12507.</title>
        <authorList>
            <person name="Zhang X."/>
        </authorList>
    </citation>
    <scope>NUCLEOTIDE SEQUENCE</scope>
    <source>
        <strain evidence="3">KACC 12507</strain>
    </source>
</reference>
<dbReference type="Proteomes" id="UP001168528">
    <property type="component" value="Unassembled WGS sequence"/>
</dbReference>
<evidence type="ECO:0000259" key="2">
    <source>
        <dbReference type="PROSITE" id="PS50263"/>
    </source>
</evidence>
<accession>A0ABT8R390</accession>
<organism evidence="3 4">
    <name type="scientific">Rhodocytophaga aerolata</name>
    <dbReference type="NCBI Taxonomy" id="455078"/>
    <lineage>
        <taxon>Bacteria</taxon>
        <taxon>Pseudomonadati</taxon>
        <taxon>Bacteroidota</taxon>
        <taxon>Cytophagia</taxon>
        <taxon>Cytophagales</taxon>
        <taxon>Rhodocytophagaceae</taxon>
        <taxon>Rhodocytophaga</taxon>
    </lineage>
</organism>
<keyword evidence="1 3" id="KW-0378">Hydrolase</keyword>